<proteinExistence type="predicted"/>
<dbReference type="AlphaFoldDB" id="A0A177TNP5"/>
<organism evidence="2 3">
    <name type="scientific">Tilletia indica</name>
    <dbReference type="NCBI Taxonomy" id="43049"/>
    <lineage>
        <taxon>Eukaryota</taxon>
        <taxon>Fungi</taxon>
        <taxon>Dikarya</taxon>
        <taxon>Basidiomycota</taxon>
        <taxon>Ustilaginomycotina</taxon>
        <taxon>Exobasidiomycetes</taxon>
        <taxon>Tilletiales</taxon>
        <taxon>Tilletiaceae</taxon>
        <taxon>Tilletia</taxon>
    </lineage>
</organism>
<dbReference type="EMBL" id="LWDF02000033">
    <property type="protein sequence ID" value="KAE8259538.1"/>
    <property type="molecule type" value="Genomic_DNA"/>
</dbReference>
<reference evidence="2" key="2">
    <citation type="journal article" date="2019" name="IMA Fungus">
        <title>Genome sequencing and comparison of five Tilletia species to identify candidate genes for the detection of regulated species infecting wheat.</title>
        <authorList>
            <person name="Nguyen H.D.T."/>
            <person name="Sultana T."/>
            <person name="Kesanakurti P."/>
            <person name="Hambleton S."/>
        </authorList>
    </citation>
    <scope>NUCLEOTIDE SEQUENCE</scope>
    <source>
        <strain evidence="2">DAOMC 236416</strain>
    </source>
</reference>
<feature type="compositionally biased region" description="Low complexity" evidence="1">
    <location>
        <begin position="97"/>
        <end position="111"/>
    </location>
</feature>
<evidence type="ECO:0000256" key="1">
    <source>
        <dbReference type="SAM" id="MobiDB-lite"/>
    </source>
</evidence>
<feature type="region of interest" description="Disordered" evidence="1">
    <location>
        <begin position="399"/>
        <end position="427"/>
    </location>
</feature>
<keyword evidence="3" id="KW-1185">Reference proteome</keyword>
<sequence>MASSEPPHKKQRRIHTGDEGLGDGEVSWFSPPINSEVGGSQTVAEDASATATSTFAPNNAHGEGSDEANGEDLRDANEYAHLLLAQAAESSARMIESNSTSQQDEASSSSAPGTSVHAHHQAELLSELAGHANHPGEHDEQGLVAGTSSVTANLHDNSPPELPHERLHELDLMLLRISYGAEPVRYGLVCKQCRTAVKPNQLAAHLTRKSVHLNFKAKTKRALISKTLTAELLDIIKSLVQEAGVDPQSALGGMGPSSLLSFEDFFGPAANPLEARPPLPSLQIRQASKCQQCLRLVSSTHKKTHRIEEHPDLAKDQVPFVLVRVQELARNGGVLFQVFEEDSSRDTAAAADFAADIAAESALMDQEHREALSSVLSAITAATPLPQEQAHNIHQNNSLIDEALPPGPAPHDDGHGPLHTDSTKDDEDRSFVASLVTDLANLPDAPDPTILSQAAAAAATAAAMVARQHAS</sequence>
<gene>
    <name evidence="2" type="ORF">A4X13_0g941</name>
</gene>
<name>A0A177TNP5_9BASI</name>
<feature type="region of interest" description="Disordered" evidence="1">
    <location>
        <begin position="91"/>
        <end position="119"/>
    </location>
</feature>
<evidence type="ECO:0000313" key="2">
    <source>
        <dbReference type="EMBL" id="KAE8259538.1"/>
    </source>
</evidence>
<dbReference type="Proteomes" id="UP000077521">
    <property type="component" value="Unassembled WGS sequence"/>
</dbReference>
<comment type="caution">
    <text evidence="2">The sequence shown here is derived from an EMBL/GenBank/DDBJ whole genome shotgun (WGS) entry which is preliminary data.</text>
</comment>
<feature type="compositionally biased region" description="Basic and acidic residues" evidence="1">
    <location>
        <begin position="410"/>
        <end position="427"/>
    </location>
</feature>
<evidence type="ECO:0000313" key="3">
    <source>
        <dbReference type="Proteomes" id="UP000077521"/>
    </source>
</evidence>
<protein>
    <submittedName>
        <fullName evidence="2">Uncharacterized protein</fullName>
    </submittedName>
</protein>
<accession>A0A177TNP5</accession>
<feature type="region of interest" description="Disordered" evidence="1">
    <location>
        <begin position="1"/>
        <end position="71"/>
    </location>
</feature>
<reference evidence="2" key="1">
    <citation type="submission" date="2016-04" db="EMBL/GenBank/DDBJ databases">
        <authorList>
            <person name="Nguyen H.D."/>
            <person name="Samba Siva P."/>
            <person name="Cullis J."/>
            <person name="Levesque C.A."/>
            <person name="Hambleton S."/>
        </authorList>
    </citation>
    <scope>NUCLEOTIDE SEQUENCE</scope>
    <source>
        <strain evidence="2">DAOMC 236416</strain>
    </source>
</reference>
<feature type="compositionally biased region" description="Polar residues" evidence="1">
    <location>
        <begin position="37"/>
        <end position="57"/>
    </location>
</feature>